<dbReference type="STRING" id="1177755.A7A08_00778"/>
<dbReference type="Proteomes" id="UP000095087">
    <property type="component" value="Unassembled WGS sequence"/>
</dbReference>
<keyword evidence="2" id="KW-1185">Reference proteome</keyword>
<evidence type="ECO:0000313" key="1">
    <source>
        <dbReference type="EMBL" id="ODA68944.1"/>
    </source>
</evidence>
<dbReference type="AlphaFoldDB" id="A0A1E2S3C4"/>
<organism evidence="1 2">
    <name type="scientific">Methyloligella halotolerans</name>
    <dbReference type="NCBI Taxonomy" id="1177755"/>
    <lineage>
        <taxon>Bacteria</taxon>
        <taxon>Pseudomonadati</taxon>
        <taxon>Pseudomonadota</taxon>
        <taxon>Alphaproteobacteria</taxon>
        <taxon>Hyphomicrobiales</taxon>
        <taxon>Hyphomicrobiaceae</taxon>
        <taxon>Methyloligella</taxon>
    </lineage>
</organism>
<accession>A0A1E2S3C4</accession>
<reference evidence="1 2" key="1">
    <citation type="submission" date="2016-07" db="EMBL/GenBank/DDBJ databases">
        <title>Draft genome sequence of Methyloligella halotolerans C2T (VKM B-2706T=CCUG 61687T=DSM 25045T), a halotolerant polyhydroxybutyrate accumulating methylotroph.</title>
        <authorList>
            <person name="Vasilenko O.V."/>
            <person name="Doronina N.V."/>
            <person name="Poroshina M.N."/>
            <person name="Tarlachkov S.V."/>
            <person name="Trotsenko Y.A."/>
        </authorList>
    </citation>
    <scope>NUCLEOTIDE SEQUENCE [LARGE SCALE GENOMIC DNA]</scope>
    <source>
        <strain evidence="1 2">VKM B-2706</strain>
    </source>
</reference>
<sequence length="58" mass="6815">MTKLLYWLVYNFDLGPMGPRMMDLAVKSWLRRDARANEPTLLQSTMQSVRGHELNFSK</sequence>
<comment type="caution">
    <text evidence="1">The sequence shown here is derived from an EMBL/GenBank/DDBJ whole genome shotgun (WGS) entry which is preliminary data.</text>
</comment>
<name>A0A1E2S3C4_9HYPH</name>
<protein>
    <submittedName>
        <fullName evidence="1">Uncharacterized protein</fullName>
    </submittedName>
</protein>
<dbReference type="EMBL" id="MASI01000001">
    <property type="protein sequence ID" value="ODA68944.1"/>
    <property type="molecule type" value="Genomic_DNA"/>
</dbReference>
<proteinExistence type="predicted"/>
<gene>
    <name evidence="1" type="ORF">A7A08_00778</name>
</gene>
<evidence type="ECO:0000313" key="2">
    <source>
        <dbReference type="Proteomes" id="UP000095087"/>
    </source>
</evidence>